<name>A0AC35TZZ3_9BILA</name>
<accession>A0AC35TZZ3</accession>
<protein>
    <submittedName>
        <fullName evidence="2">Acid-sensing ion channel 1</fullName>
    </submittedName>
</protein>
<reference evidence="2" key="1">
    <citation type="submission" date="2016-11" db="UniProtKB">
        <authorList>
            <consortium name="WormBaseParasite"/>
        </authorList>
    </citation>
    <scope>IDENTIFICATION</scope>
    <source>
        <strain evidence="2">KR3021</strain>
    </source>
</reference>
<proteinExistence type="predicted"/>
<dbReference type="Proteomes" id="UP000095286">
    <property type="component" value="Unplaced"/>
</dbReference>
<evidence type="ECO:0000313" key="1">
    <source>
        <dbReference type="Proteomes" id="UP000095286"/>
    </source>
</evidence>
<organism evidence="1 2">
    <name type="scientific">Rhabditophanes sp. KR3021</name>
    <dbReference type="NCBI Taxonomy" id="114890"/>
    <lineage>
        <taxon>Eukaryota</taxon>
        <taxon>Metazoa</taxon>
        <taxon>Ecdysozoa</taxon>
        <taxon>Nematoda</taxon>
        <taxon>Chromadorea</taxon>
        <taxon>Rhabditida</taxon>
        <taxon>Tylenchina</taxon>
        <taxon>Panagrolaimomorpha</taxon>
        <taxon>Strongyloidoidea</taxon>
        <taxon>Alloionematidae</taxon>
        <taxon>Rhabditophanes</taxon>
    </lineage>
</organism>
<dbReference type="WBParaSite" id="RSKR_0000592000.1">
    <property type="protein sequence ID" value="RSKR_0000592000.1"/>
    <property type="gene ID" value="RSKR_0000592000"/>
</dbReference>
<sequence>MTVPGKDKNFSFDPNNTYVYGFRNPKSAVFPYPRRNVAFQCNADTFNPRCEKKSNLWRNELHGLSLIVTLQRGLFRTVWGLFLLTAIGVAAYITYDMIRQYIDRTTATLVKIQSPYALKFPEVTLCPKSADAFNITALRQSIWSMKPSLPVKTVDNLLIYALAGSGIDNFQDLVAGFSEEDKKELSLLMHDWIKLFGTIDQLYKFMYEEVNYRCEDFLLECYYGGSTFNCCDEFKPVYVLLRGKCLRLKNYYQRDPDEIGKISITVGTLPSSLVNGNTSQKQLILYTNDGDADVSIFPRLYLNPTDWNRLRFRRRQFDLLKDNPQCTSDAKFSGKGSCFITTWMERQVVKPFGCYFYYMKYRRSNITTCDPDVIIANYNKTMILDIENIKCLLACNRFETVVQMVSRTFNAVLAGLSADESPKYRLEMSYTRMQVELYQEVITTTFPGFISQIGAASGLFLGFSIITFVQLIIGVSKFYYLAHQARRELS</sequence>
<evidence type="ECO:0000313" key="2">
    <source>
        <dbReference type="WBParaSite" id="RSKR_0000592000.1"/>
    </source>
</evidence>